<dbReference type="EMBL" id="CAJHNH020000968">
    <property type="protein sequence ID" value="CAG5120805.1"/>
    <property type="molecule type" value="Genomic_DNA"/>
</dbReference>
<comment type="caution">
    <text evidence="2">The sequence shown here is derived from an EMBL/GenBank/DDBJ whole genome shotgun (WGS) entry which is preliminary data.</text>
</comment>
<evidence type="ECO:0008006" key="4">
    <source>
        <dbReference type="Google" id="ProtNLM"/>
    </source>
</evidence>
<dbReference type="AlphaFoldDB" id="A0A8S3YYQ3"/>
<keyword evidence="3" id="KW-1185">Reference proteome</keyword>
<evidence type="ECO:0000313" key="2">
    <source>
        <dbReference type="EMBL" id="CAG5120805.1"/>
    </source>
</evidence>
<keyword evidence="1" id="KW-0732">Signal</keyword>
<feature type="signal peptide" evidence="1">
    <location>
        <begin position="1"/>
        <end position="17"/>
    </location>
</feature>
<accession>A0A8S3YYQ3</accession>
<proteinExistence type="predicted"/>
<organism evidence="2 3">
    <name type="scientific">Candidula unifasciata</name>
    <dbReference type="NCBI Taxonomy" id="100452"/>
    <lineage>
        <taxon>Eukaryota</taxon>
        <taxon>Metazoa</taxon>
        <taxon>Spiralia</taxon>
        <taxon>Lophotrochozoa</taxon>
        <taxon>Mollusca</taxon>
        <taxon>Gastropoda</taxon>
        <taxon>Heterobranchia</taxon>
        <taxon>Euthyneura</taxon>
        <taxon>Panpulmonata</taxon>
        <taxon>Eupulmonata</taxon>
        <taxon>Stylommatophora</taxon>
        <taxon>Helicina</taxon>
        <taxon>Helicoidea</taxon>
        <taxon>Geomitridae</taxon>
        <taxon>Candidula</taxon>
    </lineage>
</organism>
<dbReference type="OrthoDB" id="6044963at2759"/>
<reference evidence="2" key="1">
    <citation type="submission" date="2021-04" db="EMBL/GenBank/DDBJ databases">
        <authorList>
            <consortium name="Molecular Ecology Group"/>
        </authorList>
    </citation>
    <scope>NUCLEOTIDE SEQUENCE</scope>
</reference>
<gene>
    <name evidence="2" type="ORF">CUNI_LOCUS6363</name>
</gene>
<name>A0A8S3YYQ3_9EUPU</name>
<feature type="chain" id="PRO_5035724553" description="Secreted protein" evidence="1">
    <location>
        <begin position="18"/>
        <end position="141"/>
    </location>
</feature>
<evidence type="ECO:0000256" key="1">
    <source>
        <dbReference type="SAM" id="SignalP"/>
    </source>
</evidence>
<evidence type="ECO:0000313" key="3">
    <source>
        <dbReference type="Proteomes" id="UP000678393"/>
    </source>
</evidence>
<sequence>MLSVVLIVAAMVCMNSAIVFDGPCHVLPQPVNNNQRNNTVEIPDSCKTGTIAWDYPMGVLRVHLTQPGKSFNLCLVHSSLTGFDGLHVVTGGAYRKVPVPTEGNPTCTPSVKGEAAFLVDASKLQMYMTYIDFSFAFNTVQ</sequence>
<protein>
    <recommendedName>
        <fullName evidence="4">Secreted protein</fullName>
    </recommendedName>
</protein>
<dbReference type="Proteomes" id="UP000678393">
    <property type="component" value="Unassembled WGS sequence"/>
</dbReference>